<reference evidence="2 3" key="1">
    <citation type="submission" date="2019-02" db="EMBL/GenBank/DDBJ databases">
        <title>Genome sequencing of the rare red list fungi Bondarzewia mesenterica.</title>
        <authorList>
            <person name="Buettner E."/>
            <person name="Kellner H."/>
        </authorList>
    </citation>
    <scope>NUCLEOTIDE SEQUENCE [LARGE SCALE GENOMIC DNA]</scope>
    <source>
        <strain evidence="2 3">DSM 108281</strain>
    </source>
</reference>
<dbReference type="EMBL" id="SGPL01000530">
    <property type="protein sequence ID" value="THH11137.1"/>
    <property type="molecule type" value="Genomic_DNA"/>
</dbReference>
<dbReference type="Gene3D" id="3.40.630.30">
    <property type="match status" value="1"/>
</dbReference>
<dbReference type="InterPro" id="IPR051908">
    <property type="entry name" value="Ribosomal_N-acetyltransferase"/>
</dbReference>
<proteinExistence type="predicted"/>
<organism evidence="2 3">
    <name type="scientific">Bondarzewia mesenterica</name>
    <dbReference type="NCBI Taxonomy" id="1095465"/>
    <lineage>
        <taxon>Eukaryota</taxon>
        <taxon>Fungi</taxon>
        <taxon>Dikarya</taxon>
        <taxon>Basidiomycota</taxon>
        <taxon>Agaricomycotina</taxon>
        <taxon>Agaricomycetes</taxon>
        <taxon>Russulales</taxon>
        <taxon>Bondarzewiaceae</taxon>
        <taxon>Bondarzewia</taxon>
    </lineage>
</organism>
<evidence type="ECO:0000313" key="3">
    <source>
        <dbReference type="Proteomes" id="UP000310158"/>
    </source>
</evidence>
<dbReference type="GO" id="GO:0008999">
    <property type="term" value="F:protein-N-terminal-alanine acetyltransferase activity"/>
    <property type="evidence" value="ECO:0007669"/>
    <property type="project" value="TreeGrafter"/>
</dbReference>
<dbReference type="InterPro" id="IPR000182">
    <property type="entry name" value="GNAT_dom"/>
</dbReference>
<accession>A0A4S4LHB1</accession>
<sequence>MSFINSYKPPQVESLPGYYGPDPYDINFVFPINLSSLETERVKLTPLIPSIHVQTYADQVNQHPELQRWLPFGHKTVDEILSFVEMRVRRDPGWVMFAVIDKGRPDPAHPEFEGGSMAGVIGLISTSAANLSTEVGWVVTFPAFQRTHVTSHAVGLLLRYCLEPASAPVPGLGLRRVQWTANTRNIPSITAAQRTGFKLEGTLRWTWVLPEGKEGHVPRKNDPKSENPGRDSAMLSICCDDWENGGREHVKQLLDRQ</sequence>
<dbReference type="GO" id="GO:1990189">
    <property type="term" value="F:protein N-terminal-serine acetyltransferase activity"/>
    <property type="evidence" value="ECO:0007669"/>
    <property type="project" value="TreeGrafter"/>
</dbReference>
<gene>
    <name evidence="2" type="ORF">EW146_g8144</name>
</gene>
<dbReference type="Proteomes" id="UP000310158">
    <property type="component" value="Unassembled WGS sequence"/>
</dbReference>
<dbReference type="Pfam" id="PF13302">
    <property type="entry name" value="Acetyltransf_3"/>
    <property type="match status" value="1"/>
</dbReference>
<evidence type="ECO:0000313" key="2">
    <source>
        <dbReference type="EMBL" id="THH11137.1"/>
    </source>
</evidence>
<dbReference type="InterPro" id="IPR016181">
    <property type="entry name" value="Acyl_CoA_acyltransferase"/>
</dbReference>
<protein>
    <recommendedName>
        <fullName evidence="1">N-acetyltransferase domain-containing protein</fullName>
    </recommendedName>
</protein>
<feature type="domain" description="N-acetyltransferase" evidence="1">
    <location>
        <begin position="41"/>
        <end position="198"/>
    </location>
</feature>
<dbReference type="OrthoDB" id="41238at2759"/>
<dbReference type="SUPFAM" id="SSF55729">
    <property type="entry name" value="Acyl-CoA N-acyltransferases (Nat)"/>
    <property type="match status" value="1"/>
</dbReference>
<keyword evidence="3" id="KW-1185">Reference proteome</keyword>
<dbReference type="AlphaFoldDB" id="A0A4S4LHB1"/>
<dbReference type="PANTHER" id="PTHR43441:SF5">
    <property type="entry name" value="FAMILY ACETYLTRANSFERASE, PUTATIVE-RELATED"/>
    <property type="match status" value="1"/>
</dbReference>
<evidence type="ECO:0000259" key="1">
    <source>
        <dbReference type="Pfam" id="PF13302"/>
    </source>
</evidence>
<dbReference type="PANTHER" id="PTHR43441">
    <property type="entry name" value="RIBOSOMAL-PROTEIN-SERINE ACETYLTRANSFERASE"/>
    <property type="match status" value="1"/>
</dbReference>
<name>A0A4S4LHB1_9AGAM</name>
<comment type="caution">
    <text evidence="2">The sequence shown here is derived from an EMBL/GenBank/DDBJ whole genome shotgun (WGS) entry which is preliminary data.</text>
</comment>